<dbReference type="EMBL" id="JBHSFP010000030">
    <property type="protein sequence ID" value="MFC4535334.1"/>
    <property type="molecule type" value="Genomic_DNA"/>
</dbReference>
<proteinExistence type="predicted"/>
<feature type="transmembrane region" description="Helical" evidence="1">
    <location>
        <begin position="498"/>
        <end position="514"/>
    </location>
</feature>
<name>A0ABV9CQI8_9ACTN</name>
<keyword evidence="4" id="KW-1185">Reference proteome</keyword>
<keyword evidence="1" id="KW-0472">Membrane</keyword>
<evidence type="ECO:0000259" key="2">
    <source>
        <dbReference type="Pfam" id="PF05729"/>
    </source>
</evidence>
<dbReference type="Proteomes" id="UP001596004">
    <property type="component" value="Unassembled WGS sequence"/>
</dbReference>
<comment type="caution">
    <text evidence="3">The sequence shown here is derived from an EMBL/GenBank/DDBJ whole genome shotgun (WGS) entry which is preliminary data.</text>
</comment>
<sequence length="699" mass="75470">MTNLASSLLDSLGLSGWVVWPAWFLLLAAGLIILGLTGTPATGYTGDHAQGRAALLERMRRSWIDGVLDHSLYQEARVELGLKVSADLPHPWRTTASRSGRDHGPWSAGAVPKVYDELGKVMLILGAPGAGKSTLLLELLRELLGRAAADDREPIPVVLQLPGWAVTREPFAAWVAREIGSRYDIPLRYAEAWVADDRLAVLLDGLDEVAAEHRDECVREINGFRREHGFTPLVVCCRTSDHQKLNATLELYGTLTILPLERAAVEDFLVRAGVGLAGMRAALDVDPGLWRMLDSPLLLSVMALAYRDGAPATDTGPLSDEQRLATLFSAYTVTMLRHRSSPRFSVHQTVTWLAYLANRMRADAQVLFTPDRVDHLWGAGGDIRFMKAQILGFAGSLALVIPAFVVSGWPGALAAAFLGALFGRERRDTFAPLPLDLLSLSVEQDMARRPDGRGGSVRSAWRYAFMELRHDFGWYIGIERHLPVSFYGRGGRRWRPHLVAFGLGAAVGPLFGLGQGGVAMAGYAAATAVVTAVAAAAVRQFAGPVRRAEPQARWSEVPSPMVWSVLAAGSRAALALGAACGAFAGLVVTTTAGVDHGLAFAGLVVFAVTLYGVGLLGGWAALQQARVRRVLRREGLFPLPSRPFLDHAVQCLFLRSVGEGYIFVHRSLMEFFASLTDGLGRIDPAHLDAIATRAAGHKA</sequence>
<accession>A0ABV9CQI8</accession>
<gene>
    <name evidence="3" type="ORF">ACFO60_31615</name>
</gene>
<feature type="transmembrane region" description="Helical" evidence="1">
    <location>
        <begin position="393"/>
        <end position="422"/>
    </location>
</feature>
<dbReference type="Gene3D" id="3.40.50.300">
    <property type="entry name" value="P-loop containing nucleotide triphosphate hydrolases"/>
    <property type="match status" value="1"/>
</dbReference>
<dbReference type="Pfam" id="PF05729">
    <property type="entry name" value="NACHT"/>
    <property type="match status" value="1"/>
</dbReference>
<dbReference type="RefSeq" id="WP_380847682.1">
    <property type="nucleotide sequence ID" value="NZ_JBHSFP010000030.1"/>
</dbReference>
<evidence type="ECO:0000313" key="3">
    <source>
        <dbReference type="EMBL" id="MFC4535334.1"/>
    </source>
</evidence>
<protein>
    <submittedName>
        <fullName evidence="3">NACHT domain-containing protein</fullName>
    </submittedName>
</protein>
<feature type="transmembrane region" description="Helical" evidence="1">
    <location>
        <begin position="12"/>
        <end position="36"/>
    </location>
</feature>
<keyword evidence="1" id="KW-1133">Transmembrane helix</keyword>
<feature type="transmembrane region" description="Helical" evidence="1">
    <location>
        <begin position="520"/>
        <end position="542"/>
    </location>
</feature>
<feature type="transmembrane region" description="Helical" evidence="1">
    <location>
        <begin position="598"/>
        <end position="622"/>
    </location>
</feature>
<feature type="domain" description="NACHT" evidence="2">
    <location>
        <begin position="121"/>
        <end position="269"/>
    </location>
</feature>
<feature type="transmembrane region" description="Helical" evidence="1">
    <location>
        <begin position="562"/>
        <end position="586"/>
    </location>
</feature>
<evidence type="ECO:0000313" key="4">
    <source>
        <dbReference type="Proteomes" id="UP001596004"/>
    </source>
</evidence>
<dbReference type="InterPro" id="IPR007111">
    <property type="entry name" value="NACHT_NTPase"/>
</dbReference>
<dbReference type="InterPro" id="IPR027417">
    <property type="entry name" value="P-loop_NTPase"/>
</dbReference>
<keyword evidence="1" id="KW-0812">Transmembrane</keyword>
<organism evidence="3 4">
    <name type="scientific">Sphaerisporangium dianthi</name>
    <dbReference type="NCBI Taxonomy" id="1436120"/>
    <lineage>
        <taxon>Bacteria</taxon>
        <taxon>Bacillati</taxon>
        <taxon>Actinomycetota</taxon>
        <taxon>Actinomycetes</taxon>
        <taxon>Streptosporangiales</taxon>
        <taxon>Streptosporangiaceae</taxon>
        <taxon>Sphaerisporangium</taxon>
    </lineage>
</organism>
<evidence type="ECO:0000256" key="1">
    <source>
        <dbReference type="SAM" id="Phobius"/>
    </source>
</evidence>
<dbReference type="SUPFAM" id="SSF52540">
    <property type="entry name" value="P-loop containing nucleoside triphosphate hydrolases"/>
    <property type="match status" value="1"/>
</dbReference>
<reference evidence="4" key="1">
    <citation type="journal article" date="2019" name="Int. J. Syst. Evol. Microbiol.">
        <title>The Global Catalogue of Microorganisms (GCM) 10K type strain sequencing project: providing services to taxonomists for standard genome sequencing and annotation.</title>
        <authorList>
            <consortium name="The Broad Institute Genomics Platform"/>
            <consortium name="The Broad Institute Genome Sequencing Center for Infectious Disease"/>
            <person name="Wu L."/>
            <person name="Ma J."/>
        </authorList>
    </citation>
    <scope>NUCLEOTIDE SEQUENCE [LARGE SCALE GENOMIC DNA]</scope>
    <source>
        <strain evidence="4">CGMCC 4.7132</strain>
    </source>
</reference>